<organism evidence="7 9">
    <name type="scientific">Kerstersia gyiorum</name>
    <dbReference type="NCBI Taxonomy" id="206506"/>
    <lineage>
        <taxon>Bacteria</taxon>
        <taxon>Pseudomonadati</taxon>
        <taxon>Pseudomonadota</taxon>
        <taxon>Betaproteobacteria</taxon>
        <taxon>Burkholderiales</taxon>
        <taxon>Alcaligenaceae</taxon>
        <taxon>Kerstersia</taxon>
    </lineage>
</organism>
<evidence type="ECO:0000256" key="2">
    <source>
        <dbReference type="ARBA" id="ARBA00022729"/>
    </source>
</evidence>
<evidence type="ECO:0000256" key="3">
    <source>
        <dbReference type="ARBA" id="ARBA00023136"/>
    </source>
</evidence>
<keyword evidence="2" id="KW-0732">Signal</keyword>
<dbReference type="PANTHER" id="PTHR35603:SF1">
    <property type="entry name" value="OUTER MEMBRANE LIPOPROTEIN SLYB"/>
    <property type="match status" value="1"/>
</dbReference>
<dbReference type="EMBL" id="SGWZ01000001">
    <property type="protein sequence ID" value="RZS72875.1"/>
    <property type="molecule type" value="Genomic_DNA"/>
</dbReference>
<evidence type="ECO:0000313" key="10">
    <source>
        <dbReference type="Proteomes" id="UP000292039"/>
    </source>
</evidence>
<evidence type="ECO:0000313" key="7">
    <source>
        <dbReference type="EMBL" id="KKO71117.1"/>
    </source>
</evidence>
<dbReference type="STRING" id="206506.AAV32_12680"/>
<dbReference type="EMBL" id="LBNE01000009">
    <property type="protein sequence ID" value="KKO71117.1"/>
    <property type="molecule type" value="Genomic_DNA"/>
</dbReference>
<dbReference type="OrthoDB" id="5298161at2"/>
<evidence type="ECO:0000256" key="1">
    <source>
        <dbReference type="ARBA" id="ARBA00004459"/>
    </source>
</evidence>
<dbReference type="PANTHER" id="PTHR35603">
    <property type="match status" value="1"/>
</dbReference>
<proteinExistence type="predicted"/>
<sequence>MAKAQVQVSSRTGARRGVAVVAVAAALAILAGCSTQRASSSVYSYGQAQREQIVRNGTVQKLRPITLQSDDPSAVGTLAGGALGGVVGNTIGGGSGRTIATVGGAILGALAGNAVEKGVNTRNGVEITVHMDNGETRVIAQEDDVPLSVGQRVQVISGAGPTRVAPM</sequence>
<keyword evidence="5 8" id="KW-0449">Lipoprotein</keyword>
<dbReference type="PATRIC" id="fig|206506.3.peg.2697"/>
<dbReference type="RefSeq" id="WP_068372729.1">
    <property type="nucleotide sequence ID" value="NZ_CBCSEB010000003.1"/>
</dbReference>
<dbReference type="InterPro" id="IPR051407">
    <property type="entry name" value="Bact_OM_lipoprot/Surf_antigen"/>
</dbReference>
<keyword evidence="9" id="KW-1185">Reference proteome</keyword>
<evidence type="ECO:0000313" key="9">
    <source>
        <dbReference type="Proteomes" id="UP000078084"/>
    </source>
</evidence>
<dbReference type="AlphaFoldDB" id="A0A171KQF0"/>
<dbReference type="GO" id="GO:0009279">
    <property type="term" value="C:cell outer membrane"/>
    <property type="evidence" value="ECO:0007669"/>
    <property type="project" value="UniProtKB-SubCell"/>
</dbReference>
<evidence type="ECO:0000256" key="5">
    <source>
        <dbReference type="ARBA" id="ARBA00023288"/>
    </source>
</evidence>
<dbReference type="Pfam" id="PF05433">
    <property type="entry name" value="Rick_17kDa_Anti"/>
    <property type="match status" value="1"/>
</dbReference>
<keyword evidence="3" id="KW-0472">Membrane</keyword>
<gene>
    <name evidence="7" type="ORF">AAV32_12680</name>
    <name evidence="8" type="ORF">EV679_0058</name>
</gene>
<keyword evidence="4" id="KW-0564">Palmitate</keyword>
<dbReference type="Proteomes" id="UP000292039">
    <property type="component" value="Unassembled WGS sequence"/>
</dbReference>
<reference evidence="8 10" key="2">
    <citation type="submission" date="2019-02" db="EMBL/GenBank/DDBJ databases">
        <title>Genomic Encyclopedia of Type Strains, Phase IV (KMG-IV): sequencing the most valuable type-strain genomes for metagenomic binning, comparative biology and taxonomic classification.</title>
        <authorList>
            <person name="Goeker M."/>
        </authorList>
    </citation>
    <scope>NUCLEOTIDE SEQUENCE [LARGE SCALE GENOMIC DNA]</scope>
    <source>
        <strain evidence="8 10">DSM 16618</strain>
    </source>
</reference>
<accession>A0A171KQF0</accession>
<dbReference type="InterPro" id="IPR008816">
    <property type="entry name" value="Gly_zipper_2TM_dom"/>
</dbReference>
<evidence type="ECO:0000313" key="8">
    <source>
        <dbReference type="EMBL" id="RZS72875.1"/>
    </source>
</evidence>
<reference evidence="7 9" key="1">
    <citation type="submission" date="2015-04" db="EMBL/GenBank/DDBJ databases">
        <title>Genome sequence of Kerstersia gyiorum CG1.</title>
        <authorList>
            <person name="Greninger A.L."/>
            <person name="Kozyreva V."/>
            <person name="Chaturvedi V."/>
        </authorList>
    </citation>
    <scope>NUCLEOTIDE SEQUENCE [LARGE SCALE GENOMIC DNA]</scope>
    <source>
        <strain evidence="7 9">CG1</strain>
    </source>
</reference>
<name>A0A171KQF0_9BURK</name>
<dbReference type="Proteomes" id="UP000078084">
    <property type="component" value="Unassembled WGS sequence"/>
</dbReference>
<comment type="subcellular location">
    <subcellularLocation>
        <location evidence="1">Cell outer membrane</location>
        <topology evidence="1">Lipid-anchor</topology>
    </subcellularLocation>
</comment>
<evidence type="ECO:0000256" key="4">
    <source>
        <dbReference type="ARBA" id="ARBA00023139"/>
    </source>
</evidence>
<dbReference type="PROSITE" id="PS51257">
    <property type="entry name" value="PROKAR_LIPOPROTEIN"/>
    <property type="match status" value="1"/>
</dbReference>
<protein>
    <submittedName>
        <fullName evidence="7">Membrane protein</fullName>
    </submittedName>
    <submittedName>
        <fullName evidence="8">Outer membrane lipoprotein SlyB</fullName>
    </submittedName>
</protein>
<dbReference type="GeneID" id="99725017"/>
<evidence type="ECO:0000259" key="6">
    <source>
        <dbReference type="Pfam" id="PF05433"/>
    </source>
</evidence>
<comment type="caution">
    <text evidence="7">The sequence shown here is derived from an EMBL/GenBank/DDBJ whole genome shotgun (WGS) entry which is preliminary data.</text>
</comment>
<feature type="domain" description="Glycine zipper 2TM" evidence="6">
    <location>
        <begin position="75"/>
        <end position="116"/>
    </location>
</feature>